<dbReference type="Gene3D" id="1.10.10.60">
    <property type="entry name" value="Homeodomain-like"/>
    <property type="match status" value="2"/>
</dbReference>
<evidence type="ECO:0000256" key="1">
    <source>
        <dbReference type="ARBA" id="ARBA00023015"/>
    </source>
</evidence>
<evidence type="ECO:0000259" key="4">
    <source>
        <dbReference type="PROSITE" id="PS01124"/>
    </source>
</evidence>
<dbReference type="Pfam" id="PF06445">
    <property type="entry name" value="GyrI-like"/>
    <property type="match status" value="1"/>
</dbReference>
<gene>
    <name evidence="5" type="ORF">ATO12_21670</name>
</gene>
<dbReference type="RefSeq" id="WP_034244036.1">
    <property type="nucleotide sequence ID" value="NZ_AQRA01000007.1"/>
</dbReference>
<dbReference type="Pfam" id="PF12833">
    <property type="entry name" value="HTH_18"/>
    <property type="match status" value="1"/>
</dbReference>
<dbReference type="AlphaFoldDB" id="A0A023BRX4"/>
<dbReference type="PROSITE" id="PS00041">
    <property type="entry name" value="HTH_ARAC_FAMILY_1"/>
    <property type="match status" value="1"/>
</dbReference>
<protein>
    <recommendedName>
        <fullName evidence="4">HTH araC/xylS-type domain-containing protein</fullName>
    </recommendedName>
</protein>
<dbReference type="GO" id="GO:0003700">
    <property type="term" value="F:DNA-binding transcription factor activity"/>
    <property type="evidence" value="ECO:0007669"/>
    <property type="project" value="InterPro"/>
</dbReference>
<dbReference type="eggNOG" id="COG2207">
    <property type="taxonomic scope" value="Bacteria"/>
</dbReference>
<organism evidence="5 6">
    <name type="scientific">Aquimarina atlantica</name>
    <dbReference type="NCBI Taxonomy" id="1317122"/>
    <lineage>
        <taxon>Bacteria</taxon>
        <taxon>Pseudomonadati</taxon>
        <taxon>Bacteroidota</taxon>
        <taxon>Flavobacteriia</taxon>
        <taxon>Flavobacteriales</taxon>
        <taxon>Flavobacteriaceae</taxon>
        <taxon>Aquimarina</taxon>
    </lineage>
</organism>
<evidence type="ECO:0000256" key="3">
    <source>
        <dbReference type="ARBA" id="ARBA00023163"/>
    </source>
</evidence>
<dbReference type="InterPro" id="IPR011256">
    <property type="entry name" value="Reg_factor_effector_dom_sf"/>
</dbReference>
<dbReference type="Gene3D" id="3.20.80.10">
    <property type="entry name" value="Regulatory factor, effector binding domain"/>
    <property type="match status" value="1"/>
</dbReference>
<dbReference type="InterPro" id="IPR010499">
    <property type="entry name" value="AraC_E-bd"/>
</dbReference>
<comment type="caution">
    <text evidence="5">The sequence shown here is derived from an EMBL/GenBank/DDBJ whole genome shotgun (WGS) entry which is preliminary data.</text>
</comment>
<evidence type="ECO:0000313" key="6">
    <source>
        <dbReference type="Proteomes" id="UP000023541"/>
    </source>
</evidence>
<keyword evidence="1" id="KW-0805">Transcription regulation</keyword>
<dbReference type="PANTHER" id="PTHR40055">
    <property type="entry name" value="TRANSCRIPTIONAL REGULATOR YGIV-RELATED"/>
    <property type="match status" value="1"/>
</dbReference>
<dbReference type="SMART" id="SM00342">
    <property type="entry name" value="HTH_ARAC"/>
    <property type="match status" value="1"/>
</dbReference>
<dbReference type="PANTHER" id="PTHR40055:SF1">
    <property type="entry name" value="TRANSCRIPTIONAL REGULATOR YGIV-RELATED"/>
    <property type="match status" value="1"/>
</dbReference>
<dbReference type="SUPFAM" id="SSF55136">
    <property type="entry name" value="Probable bacterial effector-binding domain"/>
    <property type="match status" value="1"/>
</dbReference>
<dbReference type="InterPro" id="IPR050908">
    <property type="entry name" value="SmbC-like"/>
</dbReference>
<accession>A0A023BRX4</accession>
<keyword evidence="6" id="KW-1185">Reference proteome</keyword>
<dbReference type="InterPro" id="IPR029442">
    <property type="entry name" value="GyrI-like"/>
</dbReference>
<keyword evidence="2" id="KW-0238">DNA-binding</keyword>
<dbReference type="EMBL" id="AQRA01000007">
    <property type="protein sequence ID" value="EZH72745.1"/>
    <property type="molecule type" value="Genomic_DNA"/>
</dbReference>
<dbReference type="SUPFAM" id="SSF46689">
    <property type="entry name" value="Homeodomain-like"/>
    <property type="match status" value="1"/>
</dbReference>
<evidence type="ECO:0000256" key="2">
    <source>
        <dbReference type="ARBA" id="ARBA00023125"/>
    </source>
</evidence>
<dbReference type="InterPro" id="IPR009057">
    <property type="entry name" value="Homeodomain-like_sf"/>
</dbReference>
<proteinExistence type="predicted"/>
<dbReference type="InterPro" id="IPR018062">
    <property type="entry name" value="HTH_AraC-typ_CS"/>
</dbReference>
<keyword evidence="3" id="KW-0804">Transcription</keyword>
<dbReference type="InterPro" id="IPR018060">
    <property type="entry name" value="HTH_AraC"/>
</dbReference>
<dbReference type="STRING" id="1317122.ATO12_21670"/>
<dbReference type="InterPro" id="IPR020449">
    <property type="entry name" value="Tscrpt_reg_AraC-type_HTH"/>
</dbReference>
<feature type="domain" description="HTH araC/xylS-type" evidence="4">
    <location>
        <begin position="2"/>
        <end position="100"/>
    </location>
</feature>
<dbReference type="eggNOG" id="COG3449">
    <property type="taxonomic scope" value="Bacteria"/>
</dbReference>
<dbReference type="Proteomes" id="UP000023541">
    <property type="component" value="Unassembled WGS sequence"/>
</dbReference>
<dbReference type="PRINTS" id="PR00032">
    <property type="entry name" value="HTHARAC"/>
</dbReference>
<dbReference type="GO" id="GO:0043565">
    <property type="term" value="F:sequence-specific DNA binding"/>
    <property type="evidence" value="ECO:0007669"/>
    <property type="project" value="InterPro"/>
</dbReference>
<evidence type="ECO:0000313" key="5">
    <source>
        <dbReference type="EMBL" id="EZH72745.1"/>
    </source>
</evidence>
<dbReference type="PROSITE" id="PS01124">
    <property type="entry name" value="HTH_ARAC_FAMILY_2"/>
    <property type="match status" value="1"/>
</dbReference>
<dbReference type="SMART" id="SM00871">
    <property type="entry name" value="AraC_E_bind"/>
    <property type="match status" value="1"/>
</dbReference>
<sequence length="274" mass="32072">MQSTALYLRENFNTTFEIKKLEEVSNFSYRNLQRIFKGYYKETIGAYVTRLKIESGAKMLLYQNQTISQIAIKVGYSDLQAFSKAFKKHFGISPQEYKSKKEDILTSIVKNTKVAMSFYEEKIINLPEQKVFYKTIMADYYSDQIEEVWDELHEEAVRLEIDISTSESIGIIWDEPLISEAIRCNYDACFALPQSCDFKNKFSVKILPEQTYAVFTHYGAYGLLQHTYDKIFGNWILNTQYEVSESPFLELYKVNSTHSDDPKEYVTEIYIPIK</sequence>
<reference evidence="5 6" key="1">
    <citation type="submission" date="2014-04" db="EMBL/GenBank/DDBJ databases">
        <title>Aquimarina sp. 22II-S11-z7 Genome Sequencing.</title>
        <authorList>
            <person name="Lai Q."/>
        </authorList>
    </citation>
    <scope>NUCLEOTIDE SEQUENCE [LARGE SCALE GENOMIC DNA]</scope>
    <source>
        <strain evidence="5 6">22II-S11-z7</strain>
    </source>
</reference>
<name>A0A023BRX4_9FLAO</name>